<sequence length="599" mass="66975">MQHLEEQLSVTWRGRTFILEMDPSAKLKDLGDRLQELTNVKSDTMRLIVPAKKGSKLLYPFSDEHSNLSLEAASTIEGKSIRMMGVPENELDEVLQSAKTDLRIAGFDEEEKRLRQRAKYDQNSFTRLPQGNYIFSEFRTLSLPGIELNPPPSEALKLMHRLAADPGIVAIMNKHRWRVGIMTEMAPVGYVGVSPKCILGFNKNHGEEISLRLRTDDLKGFRKYESIKMTLCHELAHMVYSEHDANFYALDKQLNKEAAVLDWTKSKGHTLSEVRHTPAFHDEYEDDKPVTLSRKLGGQESGFSTVRASSVAAAYRRFAETSESVGSSPRVMEGPDGRCAPSGLKSEEVDVTGVGHSLKSIQVNKELENEVENPLDHSHSEILRTMENELQSSDTLIVPSKDTGTMEIDGNLNQPNVISVEPEPVDSLAGNEYTVDMPYSEPDPDDSQGGAVEPKPDDNAMMVDGGVAMDLSDEPDPDDLELHRIQDPVSALYSRLQKAIDMLRSEVDLLHVATVQQNLLKIIRNVIEHPGDMKFKKIRKANATVQRNILRYEAAKELLQLVGFSEETVVDETGKAEAYLVLKRDDPGLLWLVKSSLES</sequence>
<evidence type="ECO:0000313" key="3">
    <source>
        <dbReference type="EMBL" id="CAI9090129.1"/>
    </source>
</evidence>
<dbReference type="Pfam" id="PF08325">
    <property type="entry name" value="WLM"/>
    <property type="match status" value="1"/>
</dbReference>
<evidence type="ECO:0000313" key="4">
    <source>
        <dbReference type="Proteomes" id="UP001161247"/>
    </source>
</evidence>
<proteinExistence type="predicted"/>
<feature type="region of interest" description="Disordered" evidence="1">
    <location>
        <begin position="438"/>
        <end position="457"/>
    </location>
</feature>
<accession>A0AAV1C651</accession>
<dbReference type="Pfam" id="PF09409">
    <property type="entry name" value="PUB"/>
    <property type="match status" value="1"/>
</dbReference>
<dbReference type="CDD" id="cd10463">
    <property type="entry name" value="PUB_WLM"/>
    <property type="match status" value="1"/>
</dbReference>
<dbReference type="PANTHER" id="PTHR47796">
    <property type="entry name" value="ZINC METALLOPROTEINASE-LIKE PROTEIN"/>
    <property type="match status" value="1"/>
</dbReference>
<feature type="domain" description="WLM" evidence="2">
    <location>
        <begin position="126"/>
        <end position="319"/>
    </location>
</feature>
<dbReference type="Gene3D" id="3.10.20.90">
    <property type="entry name" value="Phosphatidylinositol 3-kinase Catalytic Subunit, Chain A, domain 1"/>
    <property type="match status" value="1"/>
</dbReference>
<organism evidence="3 4">
    <name type="scientific">Oldenlandia corymbosa var. corymbosa</name>
    <dbReference type="NCBI Taxonomy" id="529605"/>
    <lineage>
        <taxon>Eukaryota</taxon>
        <taxon>Viridiplantae</taxon>
        <taxon>Streptophyta</taxon>
        <taxon>Embryophyta</taxon>
        <taxon>Tracheophyta</taxon>
        <taxon>Spermatophyta</taxon>
        <taxon>Magnoliopsida</taxon>
        <taxon>eudicotyledons</taxon>
        <taxon>Gunneridae</taxon>
        <taxon>Pentapetalae</taxon>
        <taxon>asterids</taxon>
        <taxon>lamiids</taxon>
        <taxon>Gentianales</taxon>
        <taxon>Rubiaceae</taxon>
        <taxon>Rubioideae</taxon>
        <taxon>Spermacoceae</taxon>
        <taxon>Hedyotis-Oldenlandia complex</taxon>
        <taxon>Oldenlandia</taxon>
    </lineage>
</organism>
<dbReference type="PANTHER" id="PTHR47796:SF1">
    <property type="entry name" value="OS08G0500800 PROTEIN"/>
    <property type="match status" value="1"/>
</dbReference>
<keyword evidence="4" id="KW-1185">Reference proteome</keyword>
<protein>
    <submittedName>
        <fullName evidence="3">OLC1v1024834C11</fullName>
    </submittedName>
</protein>
<name>A0AAV1C651_OLDCO</name>
<dbReference type="InterPro" id="IPR029071">
    <property type="entry name" value="Ubiquitin-like_domsf"/>
</dbReference>
<dbReference type="AlphaFoldDB" id="A0AAV1C651"/>
<dbReference type="InterPro" id="IPR036339">
    <property type="entry name" value="PUB-like_dom_sf"/>
</dbReference>
<dbReference type="SUPFAM" id="SSF143503">
    <property type="entry name" value="PUG domain-like"/>
    <property type="match status" value="1"/>
</dbReference>
<dbReference type="InterPro" id="IPR013536">
    <property type="entry name" value="WLM_dom"/>
</dbReference>
<evidence type="ECO:0000256" key="1">
    <source>
        <dbReference type="SAM" id="MobiDB-lite"/>
    </source>
</evidence>
<dbReference type="Gene3D" id="1.20.58.2190">
    <property type="match status" value="1"/>
</dbReference>
<dbReference type="EMBL" id="OX459118">
    <property type="protein sequence ID" value="CAI9090129.1"/>
    <property type="molecule type" value="Genomic_DNA"/>
</dbReference>
<dbReference type="SUPFAM" id="SSF54236">
    <property type="entry name" value="Ubiquitin-like"/>
    <property type="match status" value="1"/>
</dbReference>
<dbReference type="SMART" id="SM00580">
    <property type="entry name" value="PUG"/>
    <property type="match status" value="1"/>
</dbReference>
<dbReference type="PROSITE" id="PS51397">
    <property type="entry name" value="WLM"/>
    <property type="match status" value="1"/>
</dbReference>
<reference evidence="3" key="1">
    <citation type="submission" date="2023-03" db="EMBL/GenBank/DDBJ databases">
        <authorList>
            <person name="Julca I."/>
        </authorList>
    </citation>
    <scope>NUCLEOTIDE SEQUENCE</scope>
</reference>
<evidence type="ECO:0000259" key="2">
    <source>
        <dbReference type="PROSITE" id="PS51397"/>
    </source>
</evidence>
<dbReference type="InterPro" id="IPR018997">
    <property type="entry name" value="PUB_domain"/>
</dbReference>
<dbReference type="Proteomes" id="UP001161247">
    <property type="component" value="Chromosome 1"/>
</dbReference>
<gene>
    <name evidence="3" type="ORF">OLC1_LOCUS2362</name>
</gene>